<dbReference type="Proteomes" id="UP001465976">
    <property type="component" value="Unassembled WGS sequence"/>
</dbReference>
<dbReference type="EMBL" id="JBAHYK010002166">
    <property type="protein sequence ID" value="KAL0565681.1"/>
    <property type="molecule type" value="Genomic_DNA"/>
</dbReference>
<evidence type="ECO:0008006" key="3">
    <source>
        <dbReference type="Google" id="ProtNLM"/>
    </source>
</evidence>
<reference evidence="1 2" key="1">
    <citation type="submission" date="2024-02" db="EMBL/GenBank/DDBJ databases">
        <title>A draft genome for the cacao thread blight pathogen Marasmius crinis-equi.</title>
        <authorList>
            <person name="Cohen S.P."/>
            <person name="Baruah I.K."/>
            <person name="Amoako-Attah I."/>
            <person name="Bukari Y."/>
            <person name="Meinhardt L.W."/>
            <person name="Bailey B.A."/>
        </authorList>
    </citation>
    <scope>NUCLEOTIDE SEQUENCE [LARGE SCALE GENOMIC DNA]</scope>
    <source>
        <strain evidence="1 2">GH-76</strain>
    </source>
</reference>
<sequence length="383" mass="43722">MTRQLSVPSLPPEITDYIIDHCHSDKDALSTCGMVSKSWYSASRYHLFSAVEVSQVEGKGFYDLLHTSRLLGVTVTSYIQELSFHLKAGDTEGWLADLSSVLPEYVPLRTLRIFCHGVHLSEEIKQMFTATFRSITHLALFESTLRRRSLADDVKFICSFQNLESILFYGHHRHDMDIPLDFQLPSRVRTLKLDLPGPGTEAFIQWLLTHENGIPLVPVLHVFRITNDTNPALQAYLRACKHELQDLMLFLYQYRADLADFDFSEHTALKNLYLNFNGTSTTRTAHEVLSTLRSCDLENLIMRISVYELIEIEDWAPVDSLLASVCPAARVTVAVDEHGEYQDRMRARLPSCDQRGQLDVVRAGTPSIANDYVEEVYERMKAF</sequence>
<proteinExistence type="predicted"/>
<protein>
    <recommendedName>
        <fullName evidence="3">F-box domain-containing protein</fullName>
    </recommendedName>
</protein>
<accession>A0ABR3ERZ3</accession>
<comment type="caution">
    <text evidence="1">The sequence shown here is derived from an EMBL/GenBank/DDBJ whole genome shotgun (WGS) entry which is preliminary data.</text>
</comment>
<organism evidence="1 2">
    <name type="scientific">Marasmius crinis-equi</name>
    <dbReference type="NCBI Taxonomy" id="585013"/>
    <lineage>
        <taxon>Eukaryota</taxon>
        <taxon>Fungi</taxon>
        <taxon>Dikarya</taxon>
        <taxon>Basidiomycota</taxon>
        <taxon>Agaricomycotina</taxon>
        <taxon>Agaricomycetes</taxon>
        <taxon>Agaricomycetidae</taxon>
        <taxon>Agaricales</taxon>
        <taxon>Marasmiineae</taxon>
        <taxon>Marasmiaceae</taxon>
        <taxon>Marasmius</taxon>
    </lineage>
</organism>
<evidence type="ECO:0000313" key="2">
    <source>
        <dbReference type="Proteomes" id="UP001465976"/>
    </source>
</evidence>
<evidence type="ECO:0000313" key="1">
    <source>
        <dbReference type="EMBL" id="KAL0565681.1"/>
    </source>
</evidence>
<name>A0ABR3ERZ3_9AGAR</name>
<gene>
    <name evidence="1" type="ORF">V5O48_016341</name>
</gene>
<keyword evidence="2" id="KW-1185">Reference proteome</keyword>